<evidence type="ECO:0000256" key="5">
    <source>
        <dbReference type="PROSITE-ProRule" id="PRU01343"/>
    </source>
</evidence>
<keyword evidence="4" id="KW-0862">Zinc</keyword>
<accession>A0A367IMN8</accession>
<keyword evidence="8" id="KW-1185">Reference proteome</keyword>
<gene>
    <name evidence="7" type="ORF">CU098_004134</name>
</gene>
<dbReference type="Gene3D" id="3.40.50.300">
    <property type="entry name" value="P-loop containing nucleotide triphosphate hydrolases"/>
    <property type="match status" value="1"/>
</dbReference>
<reference evidence="7 8" key="1">
    <citation type="journal article" date="2018" name="G3 (Bethesda)">
        <title>Phylogenetic and Phylogenomic Definition of Rhizopus Species.</title>
        <authorList>
            <person name="Gryganskyi A.P."/>
            <person name="Golan J."/>
            <person name="Dolatabadi S."/>
            <person name="Mondo S."/>
            <person name="Robb S."/>
            <person name="Idnurm A."/>
            <person name="Muszewska A."/>
            <person name="Steczkiewicz K."/>
            <person name="Masonjones S."/>
            <person name="Liao H.L."/>
            <person name="Gajdeczka M.T."/>
            <person name="Anike F."/>
            <person name="Vuek A."/>
            <person name="Anishchenko I.M."/>
            <person name="Voigt K."/>
            <person name="de Hoog G.S."/>
            <person name="Smith M.E."/>
            <person name="Heitman J."/>
            <person name="Vilgalys R."/>
            <person name="Stajich J.E."/>
        </authorList>
    </citation>
    <scope>NUCLEOTIDE SEQUENCE [LARGE SCALE GENOMIC DNA]</scope>
    <source>
        <strain evidence="7 8">LSU 92-RS-03</strain>
    </source>
</reference>
<evidence type="ECO:0000259" key="6">
    <source>
        <dbReference type="PROSITE" id="PS51999"/>
    </source>
</evidence>
<dbReference type="PANTHER" id="PTHR45766:SF6">
    <property type="entry name" value="SWI_SNF-RELATED MATRIX-ASSOCIATED ACTIN-DEPENDENT REGULATOR OF CHROMATIN SUBFAMILY A-LIKE PROTEIN 1"/>
    <property type="match status" value="1"/>
</dbReference>
<dbReference type="GO" id="GO:0031297">
    <property type="term" value="P:replication fork processing"/>
    <property type="evidence" value="ECO:0007669"/>
    <property type="project" value="TreeGrafter"/>
</dbReference>
<dbReference type="GO" id="GO:0016787">
    <property type="term" value="F:hydrolase activity"/>
    <property type="evidence" value="ECO:0007669"/>
    <property type="project" value="UniProtKB-KW"/>
</dbReference>
<dbReference type="Proteomes" id="UP000253551">
    <property type="component" value="Unassembled WGS sequence"/>
</dbReference>
<evidence type="ECO:0000313" key="8">
    <source>
        <dbReference type="Proteomes" id="UP000253551"/>
    </source>
</evidence>
<evidence type="ECO:0000256" key="1">
    <source>
        <dbReference type="ARBA" id="ARBA00022723"/>
    </source>
</evidence>
<dbReference type="PROSITE" id="PS51999">
    <property type="entry name" value="ZF_GRF"/>
    <property type="match status" value="1"/>
</dbReference>
<keyword evidence="2 5" id="KW-0863">Zinc-finger</keyword>
<dbReference type="InterPro" id="IPR027417">
    <property type="entry name" value="P-loop_NTPase"/>
</dbReference>
<evidence type="ECO:0000256" key="3">
    <source>
        <dbReference type="ARBA" id="ARBA00022801"/>
    </source>
</evidence>
<dbReference type="GO" id="GO:0008270">
    <property type="term" value="F:zinc ion binding"/>
    <property type="evidence" value="ECO:0007669"/>
    <property type="project" value="UniProtKB-KW"/>
</dbReference>
<name>A0A367IMN8_RHIST</name>
<feature type="domain" description="GRF-type" evidence="6">
    <location>
        <begin position="4"/>
        <end position="43"/>
    </location>
</feature>
<dbReference type="GO" id="GO:0006281">
    <property type="term" value="P:DNA repair"/>
    <property type="evidence" value="ECO:0007669"/>
    <property type="project" value="TreeGrafter"/>
</dbReference>
<dbReference type="AlphaFoldDB" id="A0A367IMN8"/>
<keyword evidence="3" id="KW-0378">Hydrolase</keyword>
<organism evidence="7 8">
    <name type="scientific">Rhizopus stolonifer</name>
    <name type="common">Rhizopus nigricans</name>
    <dbReference type="NCBI Taxonomy" id="4846"/>
    <lineage>
        <taxon>Eukaryota</taxon>
        <taxon>Fungi</taxon>
        <taxon>Fungi incertae sedis</taxon>
        <taxon>Mucoromycota</taxon>
        <taxon>Mucoromycotina</taxon>
        <taxon>Mucoromycetes</taxon>
        <taxon>Mucorales</taxon>
        <taxon>Mucorineae</taxon>
        <taxon>Rhizopodaceae</taxon>
        <taxon>Rhizopus</taxon>
    </lineage>
</organism>
<proteinExistence type="predicted"/>
<dbReference type="EMBL" id="PJQM01006915">
    <property type="protein sequence ID" value="RCH78903.1"/>
    <property type="molecule type" value="Genomic_DNA"/>
</dbReference>
<comment type="caution">
    <text evidence="7">The sequence shown here is derived from an EMBL/GenBank/DDBJ whole genome shotgun (WGS) entry which is preliminary data.</text>
</comment>
<dbReference type="Pfam" id="PF06839">
    <property type="entry name" value="Zn_ribbon_GRF"/>
    <property type="match status" value="1"/>
</dbReference>
<evidence type="ECO:0000313" key="7">
    <source>
        <dbReference type="EMBL" id="RCH78903.1"/>
    </source>
</evidence>
<protein>
    <recommendedName>
        <fullName evidence="6">GRF-type domain-containing protein</fullName>
    </recommendedName>
</protein>
<sequence length="406" mass="46593">MQNCRCGSSPSCHEVKKPGPNRGKWYWKCPTGTCRYFKWDDSALPFIQHPREAYEAAAPLSNIIRRPLSLPFGYLRNKSQGLSRTTVKIVFNLVSPTRIGIRVQKNMTIEPIIASIKDIVWDEQLDQWTIPATLSNYKEAMQALPTGFPNILLEIDGIPDTILQSLFSPEQPIDDPNEMTEVESRYLDFVESPMHRQINQFQRDAVRKGIERHGRILYGNENGLGTSKQTLALASVYQDEWPVLLACPSVLCDTWKEHVQEFFGLDDGQVCVLDYASRGLFKTKSAVHSNKRRKVVRVKSEPVSETISSFRSTPSPSKPNARFRKSYKQKMKERIENDYFSDSDSEAEEPEEMGVEYEPRKNVKFYIASHKKISNNKSKIYEQHFKVMICDGSNYLKFKDVSKCSP</sequence>
<dbReference type="InterPro" id="IPR010666">
    <property type="entry name" value="Znf_GRF"/>
</dbReference>
<evidence type="ECO:0000256" key="4">
    <source>
        <dbReference type="ARBA" id="ARBA00022833"/>
    </source>
</evidence>
<evidence type="ECO:0000256" key="2">
    <source>
        <dbReference type="ARBA" id="ARBA00022771"/>
    </source>
</evidence>
<dbReference type="OrthoDB" id="448448at2759"/>
<dbReference type="PANTHER" id="PTHR45766">
    <property type="entry name" value="DNA ANNEALING HELICASE AND ENDONUCLEASE ZRANB3 FAMILY MEMBER"/>
    <property type="match status" value="1"/>
</dbReference>
<dbReference type="STRING" id="4846.A0A367IMN8"/>
<keyword evidence="1" id="KW-0479">Metal-binding</keyword>